<reference evidence="8 9" key="1">
    <citation type="journal article" date="2018" name="Sci. Rep.">
        <title>Comparative analysis of the Pocillopora damicornis genome highlights role of immune system in coral evolution.</title>
        <authorList>
            <person name="Cunning R."/>
            <person name="Bay R.A."/>
            <person name="Gillette P."/>
            <person name="Baker A.C."/>
            <person name="Traylor-Knowles N."/>
        </authorList>
    </citation>
    <scope>NUCLEOTIDE SEQUENCE [LARGE SCALE GENOMIC DNA]</scope>
    <source>
        <strain evidence="8">RSMAS</strain>
        <tissue evidence="8">Whole animal</tissue>
    </source>
</reference>
<evidence type="ECO:0000256" key="5">
    <source>
        <dbReference type="ARBA" id="ARBA00023274"/>
    </source>
</evidence>
<dbReference type="OrthoDB" id="10252718at2759"/>
<dbReference type="AlphaFoldDB" id="A0A3M6TVL7"/>
<evidence type="ECO:0000256" key="6">
    <source>
        <dbReference type="ARBA" id="ARBA00033752"/>
    </source>
</evidence>
<comment type="similarity">
    <text evidence="6">Belongs to the mitochondrion-specific ribosomal protein mL54 family.</text>
</comment>
<protein>
    <recommendedName>
        <fullName evidence="7">Large ribosomal subunit protein mL54</fullName>
    </recommendedName>
</protein>
<comment type="caution">
    <text evidence="8">The sequence shown here is derived from an EMBL/GenBank/DDBJ whole genome shotgun (WGS) entry which is preliminary data.</text>
</comment>
<dbReference type="STRING" id="46731.A0A3M6TVL7"/>
<dbReference type="EMBL" id="RCHS01002836">
    <property type="protein sequence ID" value="RMX45318.1"/>
    <property type="molecule type" value="Genomic_DNA"/>
</dbReference>
<dbReference type="PANTHER" id="PTHR28595">
    <property type="entry name" value="39S RIBOSOMAL PROTEIN L54, MITOCHONDRIAL"/>
    <property type="match status" value="1"/>
</dbReference>
<evidence type="ECO:0000256" key="2">
    <source>
        <dbReference type="ARBA" id="ARBA00022946"/>
    </source>
</evidence>
<evidence type="ECO:0000256" key="7">
    <source>
        <dbReference type="ARBA" id="ARBA00035179"/>
    </source>
</evidence>
<keyword evidence="2" id="KW-0809">Transit peptide</keyword>
<keyword evidence="5" id="KW-0687">Ribonucleoprotein</keyword>
<evidence type="ECO:0000256" key="3">
    <source>
        <dbReference type="ARBA" id="ARBA00022980"/>
    </source>
</evidence>
<keyword evidence="4" id="KW-0496">Mitochondrion</keyword>
<evidence type="ECO:0000313" key="8">
    <source>
        <dbReference type="EMBL" id="RMX45318.1"/>
    </source>
</evidence>
<keyword evidence="9" id="KW-1185">Reference proteome</keyword>
<evidence type="ECO:0000256" key="4">
    <source>
        <dbReference type="ARBA" id="ARBA00023128"/>
    </source>
</evidence>
<gene>
    <name evidence="8" type="ORF">pdam_00000836</name>
</gene>
<sequence>MAVAMVRCVIQGLWRKQVLTARICTSLTAQPACLFSSESGSGEPKLCQGINYLKDGSDPALLPDNEYPDWLWEVLQPKQPVDEEPDDLNNKTYWRRLRKIKLRQANAARKKRK</sequence>
<organism evidence="8 9">
    <name type="scientific">Pocillopora damicornis</name>
    <name type="common">Cauliflower coral</name>
    <name type="synonym">Millepora damicornis</name>
    <dbReference type="NCBI Taxonomy" id="46731"/>
    <lineage>
        <taxon>Eukaryota</taxon>
        <taxon>Metazoa</taxon>
        <taxon>Cnidaria</taxon>
        <taxon>Anthozoa</taxon>
        <taxon>Hexacorallia</taxon>
        <taxon>Scleractinia</taxon>
        <taxon>Astrocoeniina</taxon>
        <taxon>Pocilloporidae</taxon>
        <taxon>Pocillopora</taxon>
    </lineage>
</organism>
<dbReference type="OMA" id="HIREMNM"/>
<name>A0A3M6TVL7_POCDA</name>
<accession>A0A3M6TVL7</accession>
<comment type="subcellular location">
    <subcellularLocation>
        <location evidence="1">Mitochondrion</location>
    </subcellularLocation>
</comment>
<dbReference type="GO" id="GO:0003735">
    <property type="term" value="F:structural constituent of ribosome"/>
    <property type="evidence" value="ECO:0007669"/>
    <property type="project" value="TreeGrafter"/>
</dbReference>
<keyword evidence="3" id="KW-0689">Ribosomal protein</keyword>
<dbReference type="PANTHER" id="PTHR28595:SF1">
    <property type="entry name" value="LARGE RIBOSOMAL SUBUNIT PROTEIN ML54"/>
    <property type="match status" value="1"/>
</dbReference>
<dbReference type="InterPro" id="IPR013870">
    <property type="entry name" value="Ribosomal_mL54"/>
</dbReference>
<dbReference type="Pfam" id="PF08561">
    <property type="entry name" value="Ribosomal_L37"/>
    <property type="match status" value="1"/>
</dbReference>
<dbReference type="Proteomes" id="UP000275408">
    <property type="component" value="Unassembled WGS sequence"/>
</dbReference>
<proteinExistence type="inferred from homology"/>
<evidence type="ECO:0000313" key="9">
    <source>
        <dbReference type="Proteomes" id="UP000275408"/>
    </source>
</evidence>
<dbReference type="GO" id="GO:0005762">
    <property type="term" value="C:mitochondrial large ribosomal subunit"/>
    <property type="evidence" value="ECO:0007669"/>
    <property type="project" value="TreeGrafter"/>
</dbReference>
<evidence type="ECO:0000256" key="1">
    <source>
        <dbReference type="ARBA" id="ARBA00004173"/>
    </source>
</evidence>